<dbReference type="OrthoDB" id="5366541at2759"/>
<dbReference type="InterPro" id="IPR024737">
    <property type="entry name" value="Get5_N"/>
</dbReference>
<evidence type="ECO:0008006" key="6">
    <source>
        <dbReference type="Google" id="ProtNLM"/>
    </source>
</evidence>
<dbReference type="GeneID" id="8506086"/>
<name>A0A179UHH8_BLAGS</name>
<proteinExistence type="predicted"/>
<feature type="domain" description="Get5 C-terminal" evidence="3">
    <location>
        <begin position="188"/>
        <end position="237"/>
    </location>
</feature>
<accession>A0A179UHH8</accession>
<feature type="region of interest" description="Disordered" evidence="1">
    <location>
        <begin position="42"/>
        <end position="64"/>
    </location>
</feature>
<evidence type="ECO:0000259" key="3">
    <source>
        <dbReference type="Pfam" id="PF17183"/>
    </source>
</evidence>
<dbReference type="Pfam" id="PF12754">
    <property type="entry name" value="Get5_N"/>
    <property type="match status" value="1"/>
</dbReference>
<dbReference type="VEuPathDB" id="FungiDB:BDBG_02654"/>
<evidence type="ECO:0000313" key="4">
    <source>
        <dbReference type="EMBL" id="OAT06461.1"/>
    </source>
</evidence>
<dbReference type="Gene3D" id="1.10.286.70">
    <property type="entry name" value="Get5 dimerization domain"/>
    <property type="match status" value="1"/>
</dbReference>
<evidence type="ECO:0000259" key="2">
    <source>
        <dbReference type="Pfam" id="PF12754"/>
    </source>
</evidence>
<dbReference type="RefSeq" id="XP_002626477.1">
    <property type="nucleotide sequence ID" value="XM_002626431.2"/>
</dbReference>
<dbReference type="Proteomes" id="UP000002038">
    <property type="component" value="Unassembled WGS sequence"/>
</dbReference>
<dbReference type="Pfam" id="PF17183">
    <property type="entry name" value="Get5_C"/>
    <property type="match status" value="1"/>
</dbReference>
<evidence type="ECO:0000256" key="1">
    <source>
        <dbReference type="SAM" id="MobiDB-lite"/>
    </source>
</evidence>
<dbReference type="KEGG" id="bgh:BDBG_02654"/>
<reference evidence="5" key="1">
    <citation type="journal article" date="2015" name="PLoS Genet.">
        <title>The dynamic genome and transcriptome of the human fungal pathogen Blastomyces and close relative Emmonsia.</title>
        <authorList>
            <person name="Munoz J.F."/>
            <person name="Gauthier G.M."/>
            <person name="Desjardins C.A."/>
            <person name="Gallo J.E."/>
            <person name="Holder J."/>
            <person name="Sullivan T.D."/>
            <person name="Marty A.J."/>
            <person name="Carmen J.C."/>
            <person name="Chen Z."/>
            <person name="Ding L."/>
            <person name="Gujja S."/>
            <person name="Magrini V."/>
            <person name="Misas E."/>
            <person name="Mitreva M."/>
            <person name="Priest M."/>
            <person name="Saif S."/>
            <person name="Whiston E.A."/>
            <person name="Young S."/>
            <person name="Zeng Q."/>
            <person name="Goldman W.E."/>
            <person name="Mardis E.R."/>
            <person name="Taylor J.W."/>
            <person name="McEwen J.G."/>
            <person name="Clay O.K."/>
            <person name="Klein B.S."/>
            <person name="Cuomo C.A."/>
        </authorList>
    </citation>
    <scope>NUCLEOTIDE SEQUENCE [LARGE SCALE GENOMIC DNA]</scope>
    <source>
        <strain evidence="5">SLH14081</strain>
    </source>
</reference>
<sequence>MAELTFTKSFLAALDTRPVKLPGDYVFDPSSFSAPHPYTLPRLSDFHPPMPKKRKQTATPGSSKSITIHLKSARNPTLHVTLDNCAISSTTVKELRETVQERVQTADSEKKPSRVPLDKIKILWKKKPVQGQTIADILGSDSTALSGGKEIELGVMILGGATLAPVTPKAEENVLLKEPSESLPAQGPVENHPSTAQDVLSTEEFWDDLESFMTSKVKDPAQASQIKSMFRKAWTSSQ</sequence>
<dbReference type="AlphaFoldDB" id="A0A179UHH8"/>
<keyword evidence="5" id="KW-1185">Reference proteome</keyword>
<dbReference type="EMBL" id="GG657451">
    <property type="protein sequence ID" value="OAT06461.1"/>
    <property type="molecule type" value="Genomic_DNA"/>
</dbReference>
<dbReference type="STRING" id="559298.A0A179UHH8"/>
<organism evidence="4 5">
    <name type="scientific">Blastomyces gilchristii (strain SLH14081)</name>
    <name type="common">Blastomyces dermatitidis</name>
    <dbReference type="NCBI Taxonomy" id="559298"/>
    <lineage>
        <taxon>Eukaryota</taxon>
        <taxon>Fungi</taxon>
        <taxon>Dikarya</taxon>
        <taxon>Ascomycota</taxon>
        <taxon>Pezizomycotina</taxon>
        <taxon>Eurotiomycetes</taxon>
        <taxon>Eurotiomycetidae</taxon>
        <taxon>Onygenales</taxon>
        <taxon>Ajellomycetaceae</taxon>
        <taxon>Blastomyces</taxon>
    </lineage>
</organism>
<dbReference type="InterPro" id="IPR049256">
    <property type="entry name" value="Get5_C"/>
</dbReference>
<feature type="domain" description="Get5 N-terminal" evidence="2">
    <location>
        <begin position="6"/>
        <end position="160"/>
    </location>
</feature>
<protein>
    <recommendedName>
        <fullName evidence="6">Ubiquitin-like domain-containing protein</fullName>
    </recommendedName>
</protein>
<evidence type="ECO:0000313" key="5">
    <source>
        <dbReference type="Proteomes" id="UP000002038"/>
    </source>
</evidence>
<gene>
    <name evidence="4" type="ORF">BDBG_02654</name>
</gene>